<evidence type="ECO:0000313" key="2">
    <source>
        <dbReference type="EMBL" id="REL29585.1"/>
    </source>
</evidence>
<dbReference type="PANTHER" id="PTHR44809:SF1">
    <property type="entry name" value="PROTEIN O-MANNOSYL-TRANSFERASE TMTC1"/>
    <property type="match status" value="1"/>
</dbReference>
<feature type="repeat" description="TPR" evidence="1">
    <location>
        <begin position="208"/>
        <end position="241"/>
    </location>
</feature>
<reference evidence="3" key="1">
    <citation type="submission" date="2018-08" db="EMBL/GenBank/DDBJ databases">
        <title>Thalassotalea euphylliae genome.</title>
        <authorList>
            <person name="Summers S."/>
            <person name="Rice S.A."/>
            <person name="Freckelton M.L."/>
            <person name="Nedved B.T."/>
            <person name="Hadfield M.G."/>
        </authorList>
    </citation>
    <scope>NUCLEOTIDE SEQUENCE [LARGE SCALE GENOMIC DNA]</scope>
    <source>
        <strain evidence="3">H3</strain>
    </source>
</reference>
<dbReference type="Pfam" id="PF13181">
    <property type="entry name" value="TPR_8"/>
    <property type="match status" value="1"/>
</dbReference>
<dbReference type="RefSeq" id="WP_116013534.1">
    <property type="nucleotide sequence ID" value="NZ_QUOT01000001.1"/>
</dbReference>
<evidence type="ECO:0000313" key="3">
    <source>
        <dbReference type="Proteomes" id="UP000256899"/>
    </source>
</evidence>
<dbReference type="PROSITE" id="PS50005">
    <property type="entry name" value="TPR"/>
    <property type="match status" value="1"/>
</dbReference>
<organism evidence="2 3">
    <name type="scientific">Thalassotalea euphylliae</name>
    <dbReference type="NCBI Taxonomy" id="1655234"/>
    <lineage>
        <taxon>Bacteria</taxon>
        <taxon>Pseudomonadati</taxon>
        <taxon>Pseudomonadota</taxon>
        <taxon>Gammaproteobacteria</taxon>
        <taxon>Alteromonadales</taxon>
        <taxon>Colwelliaceae</taxon>
        <taxon>Thalassotalea</taxon>
    </lineage>
</organism>
<protein>
    <submittedName>
        <fullName evidence="2">Tetratricopeptide repeat protein</fullName>
    </submittedName>
</protein>
<dbReference type="Pfam" id="PF13414">
    <property type="entry name" value="TPR_11"/>
    <property type="match status" value="1"/>
</dbReference>
<dbReference type="InterPro" id="IPR011990">
    <property type="entry name" value="TPR-like_helical_dom_sf"/>
</dbReference>
<dbReference type="EMBL" id="QUOT01000001">
    <property type="protein sequence ID" value="REL29585.1"/>
    <property type="molecule type" value="Genomic_DNA"/>
</dbReference>
<dbReference type="Gene3D" id="1.25.40.10">
    <property type="entry name" value="Tetratricopeptide repeat domain"/>
    <property type="match status" value="2"/>
</dbReference>
<dbReference type="PROSITE" id="PS51257">
    <property type="entry name" value="PROKAR_LIPOPROTEIN"/>
    <property type="match status" value="1"/>
</dbReference>
<gene>
    <name evidence="2" type="ORF">DXX94_01965</name>
</gene>
<dbReference type="AlphaFoldDB" id="A0A3E0U034"/>
<dbReference type="InterPro" id="IPR019734">
    <property type="entry name" value="TPR_rpt"/>
</dbReference>
<name>A0A3E0U034_9GAMM</name>
<proteinExistence type="predicted"/>
<comment type="caution">
    <text evidence="2">The sequence shown here is derived from an EMBL/GenBank/DDBJ whole genome shotgun (WGS) entry which is preliminary data.</text>
</comment>
<dbReference type="Proteomes" id="UP000256899">
    <property type="component" value="Unassembled WGS sequence"/>
</dbReference>
<sequence>MHRLVLLLFPMVFSLSGCNSTVPQHSAGFAAYNPDLLLVDKAFPKAQQIDVESKEEIFALSDEMKSVVRSSFMSERTKHNKAMKLIRHIFSDNNVGLAYQSNANLTASETYQSKTANCMSLTIMAYAMAKASGLDVVFQDVQVPEYWVRNGQYNLLTGHVNLLIPGVKSRDPNVSVVWGGADIEIDFDPFVKKKRFPKKKVSINTVAAMFYNNKGAQALVESDYDTAYRYFAQAVKTAPDFAAGWGNLAVLYRFTDQNELAETTYRHAISLDARSLNTLTNLSILLAIQGRYDEARRIDSMILKQRIKNPYYHALLADEDFYEGNYESAARHYQRAIKLDDSIHEFHYGLAKVFSALGKTNSAKIAMKRAIRINKYPDVEQQYLAKLNILNQ</sequence>
<dbReference type="SUPFAM" id="SSF48452">
    <property type="entry name" value="TPR-like"/>
    <property type="match status" value="1"/>
</dbReference>
<dbReference type="InterPro" id="IPR052943">
    <property type="entry name" value="TMTC_O-mannosyl-trnsfr"/>
</dbReference>
<keyword evidence="3" id="KW-1185">Reference proteome</keyword>
<keyword evidence="1" id="KW-0802">TPR repeat</keyword>
<dbReference type="PANTHER" id="PTHR44809">
    <property type="match status" value="1"/>
</dbReference>
<accession>A0A3E0U034</accession>
<evidence type="ECO:0000256" key="1">
    <source>
        <dbReference type="PROSITE-ProRule" id="PRU00339"/>
    </source>
</evidence>
<dbReference type="Pfam" id="PF13374">
    <property type="entry name" value="TPR_10"/>
    <property type="match status" value="1"/>
</dbReference>
<dbReference type="SMART" id="SM00028">
    <property type="entry name" value="TPR"/>
    <property type="match status" value="4"/>
</dbReference>